<name>A0A482XHC0_LAOST</name>
<keyword evidence="2" id="KW-0732">Signal</keyword>
<dbReference type="EMBL" id="QKKF02009682">
    <property type="protein sequence ID" value="RZF45213.1"/>
    <property type="molecule type" value="Genomic_DNA"/>
</dbReference>
<accession>A0A482XHC0</accession>
<evidence type="ECO:0000313" key="3">
    <source>
        <dbReference type="EMBL" id="RZF45213.1"/>
    </source>
</evidence>
<feature type="compositionally biased region" description="Basic residues" evidence="1">
    <location>
        <begin position="215"/>
        <end position="225"/>
    </location>
</feature>
<dbReference type="InParanoid" id="A0A482XHC0"/>
<feature type="region of interest" description="Disordered" evidence="1">
    <location>
        <begin position="203"/>
        <end position="243"/>
    </location>
</feature>
<comment type="caution">
    <text evidence="3">The sequence shown here is derived from an EMBL/GenBank/DDBJ whole genome shotgun (WGS) entry which is preliminary data.</text>
</comment>
<dbReference type="AlphaFoldDB" id="A0A482XHC0"/>
<feature type="signal peptide" evidence="2">
    <location>
        <begin position="1"/>
        <end position="20"/>
    </location>
</feature>
<keyword evidence="4" id="KW-1185">Reference proteome</keyword>
<evidence type="ECO:0000313" key="4">
    <source>
        <dbReference type="Proteomes" id="UP000291343"/>
    </source>
</evidence>
<evidence type="ECO:0000256" key="1">
    <source>
        <dbReference type="SAM" id="MobiDB-lite"/>
    </source>
</evidence>
<sequence>MLFLLLRGFRPLVLLAVTDSETGVPLAVPDCCSSLLRGFRPLVLLAVTDCEVPYAVSDGRPSSSSRLLFLSPTRFQTASPSRSYRQRGTLRRFRRAFPLAVPDCYSSLLRVQTASPSRSYRLRGTLRRFRRAFSSSSSRLLFLSPTRFQTASPSRSYRLRGSCCRQLASLPRLQTLRSSYSLHPVPLDSRFRPRRHSQLQIAYPTPKDESFSRQKATRRQNRRRHGYSDFSLTSLPRPNYDRV</sequence>
<organism evidence="3 4">
    <name type="scientific">Laodelphax striatellus</name>
    <name type="common">Small brown planthopper</name>
    <name type="synonym">Delphax striatella</name>
    <dbReference type="NCBI Taxonomy" id="195883"/>
    <lineage>
        <taxon>Eukaryota</taxon>
        <taxon>Metazoa</taxon>
        <taxon>Ecdysozoa</taxon>
        <taxon>Arthropoda</taxon>
        <taxon>Hexapoda</taxon>
        <taxon>Insecta</taxon>
        <taxon>Pterygota</taxon>
        <taxon>Neoptera</taxon>
        <taxon>Paraneoptera</taxon>
        <taxon>Hemiptera</taxon>
        <taxon>Auchenorrhyncha</taxon>
        <taxon>Fulgoroidea</taxon>
        <taxon>Delphacidae</taxon>
        <taxon>Criomorphinae</taxon>
        <taxon>Laodelphax</taxon>
    </lineage>
</organism>
<proteinExistence type="predicted"/>
<protein>
    <recommendedName>
        <fullName evidence="5">Secreted protein</fullName>
    </recommendedName>
</protein>
<reference evidence="3 4" key="1">
    <citation type="journal article" date="2017" name="Gigascience">
        <title>Genome sequence of the small brown planthopper, Laodelphax striatellus.</title>
        <authorList>
            <person name="Zhu J."/>
            <person name="Jiang F."/>
            <person name="Wang X."/>
            <person name="Yang P."/>
            <person name="Bao Y."/>
            <person name="Zhao W."/>
            <person name="Wang W."/>
            <person name="Lu H."/>
            <person name="Wang Q."/>
            <person name="Cui N."/>
            <person name="Li J."/>
            <person name="Chen X."/>
            <person name="Luo L."/>
            <person name="Yu J."/>
            <person name="Kang L."/>
            <person name="Cui F."/>
        </authorList>
    </citation>
    <scope>NUCLEOTIDE SEQUENCE [LARGE SCALE GENOMIC DNA]</scope>
    <source>
        <strain evidence="3">Lst14</strain>
    </source>
</reference>
<dbReference type="Proteomes" id="UP000291343">
    <property type="component" value="Unassembled WGS sequence"/>
</dbReference>
<evidence type="ECO:0000256" key="2">
    <source>
        <dbReference type="SAM" id="SignalP"/>
    </source>
</evidence>
<feature type="chain" id="PRO_5019853426" description="Secreted protein" evidence="2">
    <location>
        <begin position="21"/>
        <end position="243"/>
    </location>
</feature>
<evidence type="ECO:0008006" key="5">
    <source>
        <dbReference type="Google" id="ProtNLM"/>
    </source>
</evidence>
<gene>
    <name evidence="3" type="ORF">LSTR_LSTR013856</name>
</gene>